<dbReference type="PANTHER" id="PTHR30537">
    <property type="entry name" value="HTH-TYPE TRANSCRIPTIONAL REGULATOR"/>
    <property type="match status" value="1"/>
</dbReference>
<keyword evidence="4" id="KW-0804">Transcription</keyword>
<dbReference type="EMBL" id="CP009048">
    <property type="protein sequence ID" value="AIL62952.1"/>
    <property type="molecule type" value="Genomic_DNA"/>
</dbReference>
<feature type="domain" description="HTH lysR-type" evidence="5">
    <location>
        <begin position="5"/>
        <end position="62"/>
    </location>
</feature>
<protein>
    <submittedName>
        <fullName evidence="6">LysR family transcriptional regulator</fullName>
    </submittedName>
</protein>
<organism evidence="6 7">
    <name type="scientific">Pseudomonas alkylphenolica</name>
    <dbReference type="NCBI Taxonomy" id="237609"/>
    <lineage>
        <taxon>Bacteria</taxon>
        <taxon>Pseudomonadati</taxon>
        <taxon>Pseudomonadota</taxon>
        <taxon>Gammaproteobacteria</taxon>
        <taxon>Pseudomonadales</taxon>
        <taxon>Pseudomonadaceae</taxon>
        <taxon>Pseudomonas</taxon>
    </lineage>
</organism>
<accession>A0A077FC54</accession>
<dbReference type="Gene3D" id="1.10.10.10">
    <property type="entry name" value="Winged helix-like DNA-binding domain superfamily/Winged helix DNA-binding domain"/>
    <property type="match status" value="1"/>
</dbReference>
<dbReference type="InterPro" id="IPR036388">
    <property type="entry name" value="WH-like_DNA-bd_sf"/>
</dbReference>
<dbReference type="InterPro" id="IPR058163">
    <property type="entry name" value="LysR-type_TF_proteobact-type"/>
</dbReference>
<dbReference type="InterPro" id="IPR000847">
    <property type="entry name" value="LysR_HTH_N"/>
</dbReference>
<dbReference type="GO" id="GO:0003700">
    <property type="term" value="F:DNA-binding transcription factor activity"/>
    <property type="evidence" value="ECO:0007669"/>
    <property type="project" value="InterPro"/>
</dbReference>
<evidence type="ECO:0000256" key="1">
    <source>
        <dbReference type="ARBA" id="ARBA00009437"/>
    </source>
</evidence>
<evidence type="ECO:0000259" key="5">
    <source>
        <dbReference type="PROSITE" id="PS50931"/>
    </source>
</evidence>
<dbReference type="PRINTS" id="PR00039">
    <property type="entry name" value="HTHLYSR"/>
</dbReference>
<dbReference type="Pfam" id="PF00126">
    <property type="entry name" value="HTH_1"/>
    <property type="match status" value="1"/>
</dbReference>
<dbReference type="eggNOG" id="COG0583">
    <property type="taxonomic scope" value="Bacteria"/>
</dbReference>
<dbReference type="InterPro" id="IPR036390">
    <property type="entry name" value="WH_DNA-bd_sf"/>
</dbReference>
<dbReference type="Gene3D" id="3.40.190.10">
    <property type="entry name" value="Periplasmic binding protein-like II"/>
    <property type="match status" value="2"/>
</dbReference>
<gene>
    <name evidence="6" type="ORF">PSAKL28_38000</name>
</gene>
<dbReference type="KEGG" id="palk:PSAKL28_38000"/>
<dbReference type="HOGENOM" id="CLU_039613_37_0_6"/>
<dbReference type="RefSeq" id="WP_038613440.1">
    <property type="nucleotide sequence ID" value="NZ_CP009048.1"/>
</dbReference>
<keyword evidence="2" id="KW-0805">Transcription regulation</keyword>
<comment type="similarity">
    <text evidence="1">Belongs to the LysR transcriptional regulatory family.</text>
</comment>
<dbReference type="OrthoDB" id="5526340at2"/>
<dbReference type="CDD" id="cd08432">
    <property type="entry name" value="PBP2_GcdR_TrpI_HvrB_AmpR_like"/>
    <property type="match status" value="1"/>
</dbReference>
<dbReference type="SUPFAM" id="SSF46785">
    <property type="entry name" value="Winged helix' DNA-binding domain"/>
    <property type="match status" value="1"/>
</dbReference>
<evidence type="ECO:0000313" key="6">
    <source>
        <dbReference type="EMBL" id="AIL62952.1"/>
    </source>
</evidence>
<keyword evidence="3" id="KW-0238">DNA-binding</keyword>
<name>A0A077FC54_9PSED</name>
<dbReference type="Proteomes" id="UP000028931">
    <property type="component" value="Chromosome"/>
</dbReference>
<dbReference type="GO" id="GO:0006351">
    <property type="term" value="P:DNA-templated transcription"/>
    <property type="evidence" value="ECO:0007669"/>
    <property type="project" value="TreeGrafter"/>
</dbReference>
<evidence type="ECO:0000256" key="2">
    <source>
        <dbReference type="ARBA" id="ARBA00023015"/>
    </source>
</evidence>
<dbReference type="SUPFAM" id="SSF53850">
    <property type="entry name" value="Periplasmic binding protein-like II"/>
    <property type="match status" value="1"/>
</dbReference>
<dbReference type="GO" id="GO:0043565">
    <property type="term" value="F:sequence-specific DNA binding"/>
    <property type="evidence" value="ECO:0007669"/>
    <property type="project" value="TreeGrafter"/>
</dbReference>
<dbReference type="AlphaFoldDB" id="A0A077FC54"/>
<reference evidence="6 7" key="1">
    <citation type="submission" date="2014-07" db="EMBL/GenBank/DDBJ databases">
        <authorList>
            <person name="Lee K."/>
            <person name="Lim J.Y."/>
            <person name="Hwang I."/>
        </authorList>
    </citation>
    <scope>NUCLEOTIDE SEQUENCE [LARGE SCALE GENOMIC DNA]</scope>
    <source>
        <strain evidence="6 7">KL28</strain>
    </source>
</reference>
<evidence type="ECO:0000256" key="4">
    <source>
        <dbReference type="ARBA" id="ARBA00023163"/>
    </source>
</evidence>
<evidence type="ECO:0000313" key="7">
    <source>
        <dbReference type="Proteomes" id="UP000028931"/>
    </source>
</evidence>
<dbReference type="PROSITE" id="PS50931">
    <property type="entry name" value="HTH_LYSR"/>
    <property type="match status" value="1"/>
</dbReference>
<evidence type="ECO:0000256" key="3">
    <source>
        <dbReference type="ARBA" id="ARBA00023125"/>
    </source>
</evidence>
<sequence length="299" mass="32562">MGAVLPLLALRAFTETGRLGSLKAAAERLGVTPGAVSQQIRLLEERVGVALFVRGHHGVYLTEAGARVHASLLRGFDLIEKSYSTLESLTLEKSLTISTVPSFAAAWLVPRIGRFSALHPQIEVRVEASAALVDFKRDRVDVALRHGLGAYPGLESIRLMAPVLLPVARPALLAQGPLIDEPADCLKYPLLQDCDRADWMLWLQAHGVQVGDEGRRGMSFEDDLLLLRAAAAGQGIALVQDTHAQEDIDAGKLVVALDKPWPSRFAYYLVSRPETVQRPEVQAFIDWIKAEAANSLPVL</sequence>
<dbReference type="PANTHER" id="PTHR30537:SF26">
    <property type="entry name" value="GLYCINE CLEAVAGE SYSTEM TRANSCRIPTIONAL ACTIVATOR"/>
    <property type="match status" value="1"/>
</dbReference>
<dbReference type="InterPro" id="IPR005119">
    <property type="entry name" value="LysR_subst-bd"/>
</dbReference>
<proteinExistence type="inferred from homology"/>
<dbReference type="Pfam" id="PF03466">
    <property type="entry name" value="LysR_substrate"/>
    <property type="match status" value="1"/>
</dbReference>